<keyword evidence="1" id="KW-0812">Transmembrane</keyword>
<reference evidence="2 3" key="1">
    <citation type="submission" date="2019-12" db="EMBL/GenBank/DDBJ databases">
        <title>Neisseriaceae gen. nov. sp. Genome sequencing and assembly.</title>
        <authorList>
            <person name="Liu Z."/>
            <person name="Li A."/>
        </authorList>
    </citation>
    <scope>NUCLEOTIDE SEQUENCE [LARGE SCALE GENOMIC DNA]</scope>
    <source>
        <strain evidence="2 3">B2N2-7</strain>
    </source>
</reference>
<proteinExistence type="predicted"/>
<evidence type="ECO:0000313" key="2">
    <source>
        <dbReference type="EMBL" id="MXR36716.1"/>
    </source>
</evidence>
<feature type="transmembrane region" description="Helical" evidence="1">
    <location>
        <begin position="168"/>
        <end position="186"/>
    </location>
</feature>
<dbReference type="RefSeq" id="WP_160795891.1">
    <property type="nucleotide sequence ID" value="NZ_WSSB01000005.1"/>
</dbReference>
<comment type="caution">
    <text evidence="2">The sequence shown here is derived from an EMBL/GenBank/DDBJ whole genome shotgun (WGS) entry which is preliminary data.</text>
</comment>
<dbReference type="AlphaFoldDB" id="A0A845BR61"/>
<feature type="transmembrane region" description="Helical" evidence="1">
    <location>
        <begin position="6"/>
        <end position="22"/>
    </location>
</feature>
<evidence type="ECO:0000256" key="1">
    <source>
        <dbReference type="SAM" id="Phobius"/>
    </source>
</evidence>
<name>A0A845BR61_9NEIS</name>
<dbReference type="Proteomes" id="UP000467214">
    <property type="component" value="Unassembled WGS sequence"/>
</dbReference>
<keyword evidence="1" id="KW-0472">Membrane</keyword>
<feature type="transmembrane region" description="Helical" evidence="1">
    <location>
        <begin position="122"/>
        <end position="148"/>
    </location>
</feature>
<keyword evidence="1" id="KW-1133">Transmembrane helix</keyword>
<evidence type="ECO:0000313" key="3">
    <source>
        <dbReference type="Proteomes" id="UP000467214"/>
    </source>
</evidence>
<keyword evidence="3" id="KW-1185">Reference proteome</keyword>
<accession>A0A845BR61</accession>
<gene>
    <name evidence="2" type="ORF">GQF02_07005</name>
</gene>
<protein>
    <submittedName>
        <fullName evidence="2">Uncharacterized protein</fullName>
    </submittedName>
</protein>
<dbReference type="EMBL" id="WSSB01000005">
    <property type="protein sequence ID" value="MXR36716.1"/>
    <property type="molecule type" value="Genomic_DNA"/>
</dbReference>
<organism evidence="2 3">
    <name type="scientific">Craterilacuibacter sinensis</name>
    <dbReference type="NCBI Taxonomy" id="2686017"/>
    <lineage>
        <taxon>Bacteria</taxon>
        <taxon>Pseudomonadati</taxon>
        <taxon>Pseudomonadota</taxon>
        <taxon>Betaproteobacteria</taxon>
        <taxon>Neisseriales</taxon>
        <taxon>Neisseriaceae</taxon>
        <taxon>Craterilacuibacter</taxon>
    </lineage>
</organism>
<sequence length="205" mass="23741">MIELPMFALGLGLVILAWKFLYKPSVLGFAKDELRYLFNDITESFKDHPLGTSHSAYQEIRFIFESQSNSLEKMSLFKFFRILRWIKRHPELRETITQIEKERFASCDAHIYKIVSRFRDRAMFIVLSYVLATSLIGIFLIFLATAFLMVGRMKSMIEGFQVPVVRQWQMGPLVATVIIGITGLVGSQHISQSRSVIEEWGMYQS</sequence>